<dbReference type="InterPro" id="IPR050922">
    <property type="entry name" value="LytR/CpsA/Psr_CW_biosynth"/>
</dbReference>
<proteinExistence type="inferred from homology"/>
<evidence type="ECO:0000313" key="5">
    <source>
        <dbReference type="Proteomes" id="UP000470875"/>
    </source>
</evidence>
<accession>A0A6N7VP32</accession>
<dbReference type="PANTHER" id="PTHR33392">
    <property type="entry name" value="POLYISOPRENYL-TEICHOIC ACID--PEPTIDOGLYCAN TEICHOIC ACID TRANSFERASE TAGU"/>
    <property type="match status" value="1"/>
</dbReference>
<comment type="similarity">
    <text evidence="1">Belongs to the LytR/CpsA/Psr (LCP) family.</text>
</comment>
<evidence type="ECO:0000256" key="2">
    <source>
        <dbReference type="SAM" id="Phobius"/>
    </source>
</evidence>
<dbReference type="Proteomes" id="UP000470875">
    <property type="component" value="Unassembled WGS sequence"/>
</dbReference>
<comment type="caution">
    <text evidence="4">The sequence shown here is derived from an EMBL/GenBank/DDBJ whole genome shotgun (WGS) entry which is preliminary data.</text>
</comment>
<feature type="transmembrane region" description="Helical" evidence="2">
    <location>
        <begin position="24"/>
        <end position="47"/>
    </location>
</feature>
<evidence type="ECO:0000313" key="4">
    <source>
        <dbReference type="EMBL" id="MSS83457.1"/>
    </source>
</evidence>
<dbReference type="InterPro" id="IPR004474">
    <property type="entry name" value="LytR_CpsA_psr"/>
</dbReference>
<keyword evidence="2" id="KW-1133">Transmembrane helix</keyword>
<dbReference type="RefSeq" id="WP_154542863.1">
    <property type="nucleotide sequence ID" value="NZ_VULO01000001.1"/>
</dbReference>
<name>A0A6N7VP32_9ACTO</name>
<dbReference type="PANTHER" id="PTHR33392:SF6">
    <property type="entry name" value="POLYISOPRENYL-TEICHOIC ACID--PEPTIDOGLYCAN TEICHOIC ACID TRANSFERASE TAGU"/>
    <property type="match status" value="1"/>
</dbReference>
<dbReference type="NCBIfam" id="TIGR00350">
    <property type="entry name" value="lytR_cpsA_psr"/>
    <property type="match status" value="1"/>
</dbReference>
<dbReference type="Gene3D" id="3.40.630.190">
    <property type="entry name" value="LCP protein"/>
    <property type="match status" value="1"/>
</dbReference>
<reference evidence="4 5" key="1">
    <citation type="submission" date="2019-08" db="EMBL/GenBank/DDBJ databases">
        <title>In-depth cultivation of the pig gut microbiome towards novel bacterial diversity and tailored functional studies.</title>
        <authorList>
            <person name="Wylensek D."/>
            <person name="Hitch T.C.A."/>
            <person name="Clavel T."/>
        </authorList>
    </citation>
    <scope>NUCLEOTIDE SEQUENCE [LARGE SCALE GENOMIC DNA]</scope>
    <source>
        <strain evidence="4 5">WB03_NA08</strain>
    </source>
</reference>
<organism evidence="4 5">
    <name type="scientific">Scrofimicrobium canadense</name>
    <dbReference type="NCBI Taxonomy" id="2652290"/>
    <lineage>
        <taxon>Bacteria</taxon>
        <taxon>Bacillati</taxon>
        <taxon>Actinomycetota</taxon>
        <taxon>Actinomycetes</taxon>
        <taxon>Actinomycetales</taxon>
        <taxon>Actinomycetaceae</taxon>
        <taxon>Scrofimicrobium</taxon>
    </lineage>
</organism>
<gene>
    <name evidence="4" type="ORF">FYJ24_01485</name>
</gene>
<evidence type="ECO:0000259" key="3">
    <source>
        <dbReference type="Pfam" id="PF03816"/>
    </source>
</evidence>
<protein>
    <submittedName>
        <fullName evidence="4">LytR family transcriptional regulator</fullName>
    </submittedName>
</protein>
<keyword evidence="2" id="KW-0472">Membrane</keyword>
<evidence type="ECO:0000256" key="1">
    <source>
        <dbReference type="ARBA" id="ARBA00006068"/>
    </source>
</evidence>
<sequence>MSSRPTGFPVDGTHASPNPLKFPWLRTVLASVLAIALFVGIAGARLYDGLYSQVKDAVIDTSVVANANDTEPIEQAIPADGFAGRPVNLLIVGIDSRFGDNGNIGAGDAEEFESILNDTNMLLNISADRQSATVVSIPRDLKTEIAQCQTPDGNVAGGYYAQFNWSFGEPAIGSDQDLAAGISCVQATTELLTGLNIDGFVVIDFIGFQGLINTLGGLNICLDEAVEDEEAGLRRWEVGCHTMPPDQALAYSRARKNIGNGSDIGRIGRQHQVVSAMVQQVLDANILTDFLKLHGFVQEGLKTVSVSGSLGDLGTDMGLLNSVRNVAPENFRFVTVPWEADIEDPNRVVQAEPYASELWTSLQNNAPLPPGIGYRTVKDEYFIVGPDGQPIPAVIDDSGVITRADEVIAGEDEAAYSNDGETW</sequence>
<dbReference type="EMBL" id="VULO01000001">
    <property type="protein sequence ID" value="MSS83457.1"/>
    <property type="molecule type" value="Genomic_DNA"/>
</dbReference>
<dbReference type="AlphaFoldDB" id="A0A6N7VP32"/>
<keyword evidence="2" id="KW-0812">Transmembrane</keyword>
<keyword evidence="5" id="KW-1185">Reference proteome</keyword>
<dbReference type="Pfam" id="PF03816">
    <property type="entry name" value="LytR_cpsA_psr"/>
    <property type="match status" value="1"/>
</dbReference>
<feature type="domain" description="Cell envelope-related transcriptional attenuator" evidence="3">
    <location>
        <begin position="117"/>
        <end position="281"/>
    </location>
</feature>